<name>A0A833QEB1_9POAL</name>
<feature type="domain" description="Homeobox" evidence="10">
    <location>
        <begin position="74"/>
        <end position="134"/>
    </location>
</feature>
<dbReference type="GO" id="GO:0000981">
    <property type="term" value="F:DNA-binding transcription factor activity, RNA polymerase II-specific"/>
    <property type="evidence" value="ECO:0007669"/>
    <property type="project" value="InterPro"/>
</dbReference>
<evidence type="ECO:0000256" key="3">
    <source>
        <dbReference type="ARBA" id="ARBA00023015"/>
    </source>
</evidence>
<sequence>MDHGDEEITSLGLGLSLAIDAHKQSTLSKTTSSFLCTTRSPNNLKRGRSIETDEQTDIQKDISIQAGEEELEQQNFFKKKLRLTTEQHSILESTFREHTTLTPKQKQTLAEELNLLPRQVEVWFQNRRARIKFKQTEADCEFMRRCYEALIEDNKRMQKELHDLRALKSMQKQPIYYMQSPASTLTMCPSCKQIFTVNFGSNSVNRTEPESSTGLGFYRLLPTSKLP</sequence>
<dbReference type="CDD" id="cd00086">
    <property type="entry name" value="homeodomain"/>
    <property type="match status" value="1"/>
</dbReference>
<keyword evidence="3" id="KW-0805">Transcription regulation</keyword>
<keyword evidence="4 8" id="KW-0238">DNA-binding</keyword>
<dbReference type="SUPFAM" id="SSF46689">
    <property type="entry name" value="Homeodomain-like"/>
    <property type="match status" value="1"/>
</dbReference>
<dbReference type="PANTHER" id="PTHR45714:SF24">
    <property type="entry name" value="HOMEOBOX DOMAIN-CONTAINING PROTEIN"/>
    <property type="match status" value="1"/>
</dbReference>
<dbReference type="SMART" id="SM00389">
    <property type="entry name" value="HOX"/>
    <property type="match status" value="1"/>
</dbReference>
<gene>
    <name evidence="11" type="ORF">FCM35_KLT15165</name>
</gene>
<proteinExistence type="inferred from homology"/>
<keyword evidence="12" id="KW-1185">Reference proteome</keyword>
<evidence type="ECO:0000259" key="10">
    <source>
        <dbReference type="PROSITE" id="PS50071"/>
    </source>
</evidence>
<keyword evidence="5 8" id="KW-0371">Homeobox</keyword>
<dbReference type="PANTHER" id="PTHR45714">
    <property type="entry name" value="HOMEOBOX-LEUCINE ZIPPER PROTEIN HAT14"/>
    <property type="match status" value="1"/>
</dbReference>
<dbReference type="PROSITE" id="PS50071">
    <property type="entry name" value="HOMEOBOX_2"/>
    <property type="match status" value="1"/>
</dbReference>
<keyword evidence="7 8" id="KW-0539">Nucleus</keyword>
<evidence type="ECO:0000256" key="2">
    <source>
        <dbReference type="ARBA" id="ARBA00006074"/>
    </source>
</evidence>
<evidence type="ECO:0000313" key="11">
    <source>
        <dbReference type="EMBL" id="KAF3320469.1"/>
    </source>
</evidence>
<evidence type="ECO:0000256" key="9">
    <source>
        <dbReference type="RuleBase" id="RU000682"/>
    </source>
</evidence>
<dbReference type="InterPro" id="IPR009057">
    <property type="entry name" value="Homeodomain-like_sf"/>
</dbReference>
<dbReference type="EMBL" id="SWLB01000029">
    <property type="protein sequence ID" value="KAF3320469.1"/>
    <property type="molecule type" value="Genomic_DNA"/>
</dbReference>
<dbReference type="AlphaFoldDB" id="A0A833QEB1"/>
<dbReference type="Pfam" id="PF02183">
    <property type="entry name" value="HALZ"/>
    <property type="match status" value="1"/>
</dbReference>
<comment type="similarity">
    <text evidence="2">Belongs to the HD-ZIP homeobox family. Class II subfamily.</text>
</comment>
<accession>A0A833QEB1</accession>
<dbReference type="Pfam" id="PF00046">
    <property type="entry name" value="Homeodomain"/>
    <property type="match status" value="1"/>
</dbReference>
<dbReference type="SMART" id="SM00340">
    <property type="entry name" value="HALZ"/>
    <property type="match status" value="1"/>
</dbReference>
<dbReference type="InterPro" id="IPR001356">
    <property type="entry name" value="HD"/>
</dbReference>
<evidence type="ECO:0000313" key="12">
    <source>
        <dbReference type="Proteomes" id="UP000623129"/>
    </source>
</evidence>
<evidence type="ECO:0000256" key="8">
    <source>
        <dbReference type="PROSITE-ProRule" id="PRU00108"/>
    </source>
</evidence>
<dbReference type="Gene3D" id="1.10.10.60">
    <property type="entry name" value="Homeodomain-like"/>
    <property type="match status" value="1"/>
</dbReference>
<evidence type="ECO:0000256" key="1">
    <source>
        <dbReference type="ARBA" id="ARBA00004123"/>
    </source>
</evidence>
<organism evidence="11 12">
    <name type="scientific">Carex littledalei</name>
    <dbReference type="NCBI Taxonomy" id="544730"/>
    <lineage>
        <taxon>Eukaryota</taxon>
        <taxon>Viridiplantae</taxon>
        <taxon>Streptophyta</taxon>
        <taxon>Embryophyta</taxon>
        <taxon>Tracheophyta</taxon>
        <taxon>Spermatophyta</taxon>
        <taxon>Magnoliopsida</taxon>
        <taxon>Liliopsida</taxon>
        <taxon>Poales</taxon>
        <taxon>Cyperaceae</taxon>
        <taxon>Cyperoideae</taxon>
        <taxon>Cariceae</taxon>
        <taxon>Carex</taxon>
        <taxon>Carex subgen. Euthyceras</taxon>
    </lineage>
</organism>
<dbReference type="OrthoDB" id="6159439at2759"/>
<protein>
    <recommendedName>
        <fullName evidence="10">Homeobox domain-containing protein</fullName>
    </recommendedName>
</protein>
<feature type="DNA-binding region" description="Homeobox" evidence="8">
    <location>
        <begin position="76"/>
        <end position="135"/>
    </location>
</feature>
<dbReference type="InterPro" id="IPR050762">
    <property type="entry name" value="HD-ZIP_Homeobox_LZ_Class_II"/>
</dbReference>
<evidence type="ECO:0000256" key="4">
    <source>
        <dbReference type="ARBA" id="ARBA00023125"/>
    </source>
</evidence>
<comment type="subcellular location">
    <subcellularLocation>
        <location evidence="1 8 9">Nucleus</location>
    </subcellularLocation>
</comment>
<reference evidence="11" key="1">
    <citation type="submission" date="2020-01" db="EMBL/GenBank/DDBJ databases">
        <title>Genome sequence of Kobresia littledalei, the first chromosome-level genome in the family Cyperaceae.</title>
        <authorList>
            <person name="Qu G."/>
        </authorList>
    </citation>
    <scope>NUCLEOTIDE SEQUENCE</scope>
    <source>
        <strain evidence="11">C.B.Clarke</strain>
        <tissue evidence="11">Leaf</tissue>
    </source>
</reference>
<dbReference type="GO" id="GO:0005634">
    <property type="term" value="C:nucleus"/>
    <property type="evidence" value="ECO:0007669"/>
    <property type="project" value="UniProtKB-SubCell"/>
</dbReference>
<comment type="caution">
    <text evidence="11">The sequence shown here is derived from an EMBL/GenBank/DDBJ whole genome shotgun (WGS) entry which is preliminary data.</text>
</comment>
<dbReference type="GO" id="GO:0043565">
    <property type="term" value="F:sequence-specific DNA binding"/>
    <property type="evidence" value="ECO:0007669"/>
    <property type="project" value="InterPro"/>
</dbReference>
<dbReference type="PROSITE" id="PS00027">
    <property type="entry name" value="HOMEOBOX_1"/>
    <property type="match status" value="1"/>
</dbReference>
<dbReference type="InterPro" id="IPR017970">
    <property type="entry name" value="Homeobox_CS"/>
</dbReference>
<keyword evidence="6" id="KW-0804">Transcription</keyword>
<evidence type="ECO:0000256" key="5">
    <source>
        <dbReference type="ARBA" id="ARBA00023155"/>
    </source>
</evidence>
<evidence type="ECO:0000256" key="7">
    <source>
        <dbReference type="ARBA" id="ARBA00023242"/>
    </source>
</evidence>
<evidence type="ECO:0000256" key="6">
    <source>
        <dbReference type="ARBA" id="ARBA00023163"/>
    </source>
</evidence>
<dbReference type="Proteomes" id="UP000623129">
    <property type="component" value="Unassembled WGS sequence"/>
</dbReference>
<dbReference type="InterPro" id="IPR003106">
    <property type="entry name" value="Leu_zip_homeo"/>
</dbReference>